<evidence type="ECO:0000259" key="1">
    <source>
        <dbReference type="Pfam" id="PF12969"/>
    </source>
</evidence>
<gene>
    <name evidence="2" type="ORF">LH29_14215</name>
</gene>
<dbReference type="EMBL" id="JRHC01000003">
    <property type="protein sequence ID" value="KJF43386.1"/>
    <property type="molecule type" value="Genomic_DNA"/>
</dbReference>
<dbReference type="Gene3D" id="3.10.620.30">
    <property type="match status" value="1"/>
</dbReference>
<comment type="caution">
    <text evidence="2">The sequence shown here is derived from an EMBL/GenBank/DDBJ whole genome shotgun (WGS) entry which is preliminary data.</text>
</comment>
<name>A0A0D8JA38_9BACT</name>
<dbReference type="Pfam" id="PF12969">
    <property type="entry name" value="DUF3857"/>
    <property type="match status" value="1"/>
</dbReference>
<protein>
    <recommendedName>
        <fullName evidence="1">DUF3857 domain-containing protein</fullName>
    </recommendedName>
</protein>
<evidence type="ECO:0000313" key="3">
    <source>
        <dbReference type="Proteomes" id="UP000032544"/>
    </source>
</evidence>
<evidence type="ECO:0000313" key="2">
    <source>
        <dbReference type="EMBL" id="KJF43386.1"/>
    </source>
</evidence>
<dbReference type="InterPro" id="IPR024618">
    <property type="entry name" value="DUF3857"/>
</dbReference>
<dbReference type="Proteomes" id="UP000032544">
    <property type="component" value="Unassembled WGS sequence"/>
</dbReference>
<feature type="domain" description="DUF3857" evidence="1">
    <location>
        <begin position="62"/>
        <end position="189"/>
    </location>
</feature>
<sequence length="671" mass="76426">MFLLIILSANCNEKKVKFGKIDKEDLEMTVYEKDTTAVAVVLYEYGDSEIEYNQAVGWRLVFSVHRRIKILKKEGVEYADFQIGLSKDGMYEEEVNGLKAITFNLEGGKIEKTELSNKDVHLDDVNKYYKQETFSMPNVKVGSVIDLKYSIDCKAFVRNMRPWMFQHSIPTVYSEYLVKVPEYFRYRKFTLGFENYAAFEEDSYPVSQVITYKTRSAADFQTPGHINSTQYDQSTLAFSNNRYHWIAEDMPAFEKEAYISTVDNYIQQVQFELQSVQFPGEKLHTYSESWESINKNLKEDEDFGKIVFGNANFLGDETNKLLSGIADDMEKVAILYNHVRSNYKFTGRNSIYSKGLRKTVSDKNGNVADINFLLSAYLRNAGFSVKPMVLSTRSNGMFLYPTVTSFNYVVLVAEIDGKPLLLDAADKDCTLNELPYQCLNGNGLIVGGAEPEWVNLYKLGNANSQFVSTIQVAEDGKLSGSVSIARMGYAAQAFRTEVGEFTNVEKYIEDFADSNLDWDIEEHEVDGVNELRNRITEKLEVSLTNKSISAGDMIYITPLIANATDENPFKLAERKYPVDFGFNFKESEMVVFNLPEGYVVEEMPETFKAILPGSKASYLFSVQKINDKQLQVISNLAVNQPVFQAEDYAALKELFNHIIEKQSQQIVLKKI</sequence>
<dbReference type="STRING" id="1544798.LH29_14215"/>
<proteinExistence type="predicted"/>
<reference evidence="2 3" key="1">
    <citation type="submission" date="2014-09" db="EMBL/GenBank/DDBJ databases">
        <title>Draft Genome Sequence of Draconibacterium sp. JN14CK-3.</title>
        <authorList>
            <person name="Dong C."/>
            <person name="Lai Q."/>
            <person name="Shao Z."/>
        </authorList>
    </citation>
    <scope>NUCLEOTIDE SEQUENCE [LARGE SCALE GENOMIC DNA]</scope>
    <source>
        <strain evidence="2 3">JN14CK-3</strain>
    </source>
</reference>
<dbReference type="Gene3D" id="2.60.120.1130">
    <property type="match status" value="1"/>
</dbReference>
<dbReference type="AlphaFoldDB" id="A0A0D8JA38"/>
<keyword evidence="3" id="KW-1185">Reference proteome</keyword>
<dbReference type="PATRIC" id="fig|1544798.3.peg.3005"/>
<accession>A0A0D8JA38</accession>
<organism evidence="2 3">
    <name type="scientific">Draconibacterium sediminis</name>
    <dbReference type="NCBI Taxonomy" id="1544798"/>
    <lineage>
        <taxon>Bacteria</taxon>
        <taxon>Pseudomonadati</taxon>
        <taxon>Bacteroidota</taxon>
        <taxon>Bacteroidia</taxon>
        <taxon>Marinilabiliales</taxon>
        <taxon>Prolixibacteraceae</taxon>
        <taxon>Draconibacterium</taxon>
    </lineage>
</organism>
<dbReference type="Gene3D" id="2.60.40.3140">
    <property type="match status" value="1"/>
</dbReference>